<accession>A0A2A4GAQ1</accession>
<dbReference type="Pfam" id="PF13239">
    <property type="entry name" value="2TM"/>
    <property type="match status" value="1"/>
</dbReference>
<sequence>METIEEQKRKRAKEKVDKIKGFYIHFMVYLGVNIFILASIAINLREGESFWQLGHFFTLFFWGIGVAIHAMGAFAYFPFLGRNWEERKIQELMDKDKQDSERYKYR</sequence>
<dbReference type="AlphaFoldDB" id="A0A2A4GAQ1"/>
<keyword evidence="1" id="KW-0812">Transmembrane</keyword>
<dbReference type="Proteomes" id="UP000219559">
    <property type="component" value="Unassembled WGS sequence"/>
</dbReference>
<gene>
    <name evidence="3" type="ORF">B7P33_05660</name>
</gene>
<feature type="transmembrane region" description="Helical" evidence="1">
    <location>
        <begin position="56"/>
        <end position="79"/>
    </location>
</feature>
<organism evidence="3 4">
    <name type="scientific">Sediminicola luteus</name>
    <dbReference type="NCBI Taxonomy" id="319238"/>
    <lineage>
        <taxon>Bacteria</taxon>
        <taxon>Pseudomonadati</taxon>
        <taxon>Bacteroidota</taxon>
        <taxon>Flavobacteriia</taxon>
        <taxon>Flavobacteriales</taxon>
        <taxon>Flavobacteriaceae</taxon>
        <taxon>Sediminicola</taxon>
    </lineage>
</organism>
<protein>
    <recommendedName>
        <fullName evidence="2">2TM domain-containing protein</fullName>
    </recommendedName>
</protein>
<reference evidence="3 4" key="1">
    <citation type="submission" date="2017-04" db="EMBL/GenBank/DDBJ databases">
        <title>A new member of the family Flavobacteriaceae isolated from ascidians.</title>
        <authorList>
            <person name="Chen L."/>
        </authorList>
    </citation>
    <scope>NUCLEOTIDE SEQUENCE [LARGE SCALE GENOMIC DNA]</scope>
    <source>
        <strain evidence="3 4">HQA918</strain>
    </source>
</reference>
<evidence type="ECO:0000256" key="1">
    <source>
        <dbReference type="SAM" id="Phobius"/>
    </source>
</evidence>
<dbReference type="EMBL" id="NBWU01000002">
    <property type="protein sequence ID" value="PCE65054.1"/>
    <property type="molecule type" value="Genomic_DNA"/>
</dbReference>
<feature type="domain" description="2TM" evidence="2">
    <location>
        <begin position="10"/>
        <end position="94"/>
    </location>
</feature>
<proteinExistence type="predicted"/>
<keyword evidence="1" id="KW-0472">Membrane</keyword>
<keyword evidence="4" id="KW-1185">Reference proteome</keyword>
<evidence type="ECO:0000259" key="2">
    <source>
        <dbReference type="Pfam" id="PF13239"/>
    </source>
</evidence>
<keyword evidence="1" id="KW-1133">Transmembrane helix</keyword>
<evidence type="ECO:0000313" key="4">
    <source>
        <dbReference type="Proteomes" id="UP000219559"/>
    </source>
</evidence>
<feature type="transmembrane region" description="Helical" evidence="1">
    <location>
        <begin position="21"/>
        <end position="44"/>
    </location>
</feature>
<dbReference type="OrthoDB" id="8965954at2"/>
<dbReference type="InterPro" id="IPR025698">
    <property type="entry name" value="2TM_dom"/>
</dbReference>
<name>A0A2A4GAQ1_9FLAO</name>
<comment type="caution">
    <text evidence="3">The sequence shown here is derived from an EMBL/GenBank/DDBJ whole genome shotgun (WGS) entry which is preliminary data.</text>
</comment>
<evidence type="ECO:0000313" key="3">
    <source>
        <dbReference type="EMBL" id="PCE65054.1"/>
    </source>
</evidence>